<dbReference type="Proteomes" id="UP001279012">
    <property type="component" value="Unassembled WGS sequence"/>
</dbReference>
<evidence type="ECO:0000259" key="5">
    <source>
        <dbReference type="Pfam" id="PF04542"/>
    </source>
</evidence>
<name>A0AAW9E5B3_KLEAE</name>
<dbReference type="InterPro" id="IPR007627">
    <property type="entry name" value="RNA_pol_sigma70_r2"/>
</dbReference>
<evidence type="ECO:0000256" key="1">
    <source>
        <dbReference type="ARBA" id="ARBA00010641"/>
    </source>
</evidence>
<dbReference type="Pfam" id="PF04542">
    <property type="entry name" value="Sigma70_r2"/>
    <property type="match status" value="1"/>
</dbReference>
<dbReference type="Gene3D" id="1.10.10.10">
    <property type="entry name" value="Winged helix-like DNA-binding domain superfamily/Winged helix DNA-binding domain"/>
    <property type="match status" value="1"/>
</dbReference>
<dbReference type="GO" id="GO:0006352">
    <property type="term" value="P:DNA-templated transcription initiation"/>
    <property type="evidence" value="ECO:0007669"/>
    <property type="project" value="InterPro"/>
</dbReference>
<organism evidence="7 8">
    <name type="scientific">Klebsiella aerogenes</name>
    <name type="common">Enterobacter aerogenes</name>
    <dbReference type="NCBI Taxonomy" id="548"/>
    <lineage>
        <taxon>Bacteria</taxon>
        <taxon>Pseudomonadati</taxon>
        <taxon>Pseudomonadota</taxon>
        <taxon>Gammaproteobacteria</taxon>
        <taxon>Enterobacterales</taxon>
        <taxon>Enterobacteriaceae</taxon>
        <taxon>Klebsiella/Raoultella group</taxon>
        <taxon>Klebsiella</taxon>
    </lineage>
</organism>
<keyword evidence="3" id="KW-0731">Sigma factor</keyword>
<evidence type="ECO:0000256" key="3">
    <source>
        <dbReference type="ARBA" id="ARBA00023082"/>
    </source>
</evidence>
<evidence type="ECO:0000256" key="4">
    <source>
        <dbReference type="ARBA" id="ARBA00023163"/>
    </source>
</evidence>
<dbReference type="Pfam" id="PF08281">
    <property type="entry name" value="Sigma70_r4_2"/>
    <property type="match status" value="1"/>
</dbReference>
<dbReference type="InterPro" id="IPR013324">
    <property type="entry name" value="RNA_pol_sigma_r3/r4-like"/>
</dbReference>
<dbReference type="RefSeq" id="WP_047075772.1">
    <property type="nucleotide sequence ID" value="NZ_AP022108.1"/>
</dbReference>
<dbReference type="CDD" id="cd06171">
    <property type="entry name" value="Sigma70_r4"/>
    <property type="match status" value="1"/>
</dbReference>
<accession>A0AAW9E5B3</accession>
<protein>
    <submittedName>
        <fullName evidence="7">Sigma-70 family RNA polymerase sigma factor</fullName>
    </submittedName>
</protein>
<dbReference type="GeneID" id="93311069"/>
<dbReference type="EMBL" id="JAWZZT010000011">
    <property type="protein sequence ID" value="MDX7015692.1"/>
    <property type="molecule type" value="Genomic_DNA"/>
</dbReference>
<comment type="similarity">
    <text evidence="1">Belongs to the sigma-70 factor family. ECF subfamily.</text>
</comment>
<dbReference type="PANTHER" id="PTHR43133">
    <property type="entry name" value="RNA POLYMERASE ECF-TYPE SIGMA FACTO"/>
    <property type="match status" value="1"/>
</dbReference>
<dbReference type="InterPro" id="IPR013249">
    <property type="entry name" value="RNA_pol_sigma70_r4_t2"/>
</dbReference>
<dbReference type="AlphaFoldDB" id="A0AAW9E5B3"/>
<feature type="domain" description="RNA polymerase sigma factor 70 region 4 type 2" evidence="6">
    <location>
        <begin position="110"/>
        <end position="162"/>
    </location>
</feature>
<evidence type="ECO:0000259" key="6">
    <source>
        <dbReference type="Pfam" id="PF08281"/>
    </source>
</evidence>
<dbReference type="InterPro" id="IPR036388">
    <property type="entry name" value="WH-like_DNA-bd_sf"/>
</dbReference>
<evidence type="ECO:0000256" key="2">
    <source>
        <dbReference type="ARBA" id="ARBA00023015"/>
    </source>
</evidence>
<dbReference type="PANTHER" id="PTHR43133:SF25">
    <property type="entry name" value="RNA POLYMERASE SIGMA FACTOR RFAY-RELATED"/>
    <property type="match status" value="1"/>
</dbReference>
<keyword evidence="2" id="KW-0805">Transcription regulation</keyword>
<gene>
    <name evidence="7" type="ORF">SJ059_14620</name>
</gene>
<reference evidence="7" key="1">
    <citation type="submission" date="2023-11" db="EMBL/GenBank/DDBJ databases">
        <title>Detection of rare carbapenemases in Enterobacterales - comparison of two colorimetric and two CIM-based carbapenemase assays.</title>
        <authorList>
            <person name="Schaffarczyk L."/>
            <person name="Noster J."/>
            <person name="Stelzer Y."/>
            <person name="Sattler J."/>
            <person name="Gatermann S."/>
            <person name="Hamprecht A."/>
        </authorList>
    </citation>
    <scope>NUCLEOTIDE SEQUENCE</scope>
    <source>
        <strain evidence="7">CIM-Cont-037</strain>
    </source>
</reference>
<dbReference type="SUPFAM" id="SSF88946">
    <property type="entry name" value="Sigma2 domain of RNA polymerase sigma factors"/>
    <property type="match status" value="1"/>
</dbReference>
<feature type="domain" description="RNA polymerase sigma-70 region 2" evidence="5">
    <location>
        <begin position="18"/>
        <end position="81"/>
    </location>
</feature>
<evidence type="ECO:0000313" key="7">
    <source>
        <dbReference type="EMBL" id="MDX7015692.1"/>
    </source>
</evidence>
<dbReference type="NCBIfam" id="TIGR02937">
    <property type="entry name" value="sigma70-ECF"/>
    <property type="match status" value="1"/>
</dbReference>
<dbReference type="InterPro" id="IPR039425">
    <property type="entry name" value="RNA_pol_sigma-70-like"/>
</dbReference>
<evidence type="ECO:0000313" key="8">
    <source>
        <dbReference type="Proteomes" id="UP001279012"/>
    </source>
</evidence>
<comment type="caution">
    <text evidence="7">The sequence shown here is derived from an EMBL/GenBank/DDBJ whole genome shotgun (WGS) entry which is preliminary data.</text>
</comment>
<keyword evidence="4" id="KW-0804">Transcription</keyword>
<dbReference type="GO" id="GO:0003677">
    <property type="term" value="F:DNA binding"/>
    <property type="evidence" value="ECO:0007669"/>
    <property type="project" value="InterPro"/>
</dbReference>
<dbReference type="InterPro" id="IPR014284">
    <property type="entry name" value="RNA_pol_sigma-70_dom"/>
</dbReference>
<dbReference type="GO" id="GO:0016987">
    <property type="term" value="F:sigma factor activity"/>
    <property type="evidence" value="ECO:0007669"/>
    <property type="project" value="UniProtKB-KW"/>
</dbReference>
<dbReference type="SUPFAM" id="SSF88659">
    <property type="entry name" value="Sigma3 and sigma4 domains of RNA polymerase sigma factors"/>
    <property type="match status" value="1"/>
</dbReference>
<dbReference type="Gene3D" id="1.10.1740.10">
    <property type="match status" value="1"/>
</dbReference>
<sequence length="177" mass="20144">MNKDKNIANRIVDSQLAAHLSRLWRYGLVLSHNRDVAEELVQATCLRALEKSAQFTPGTRIDRWLFAILHSIWISELRARQVRLGQGFVECEELAAPEPGEQDDTRWRYRQLMLRVNQLPEAQRNAVFLVYVEGFSYQEAAETLSVPIGTIMSRLAAARETLAKTPAISPPAQEKRS</sequence>
<dbReference type="InterPro" id="IPR013325">
    <property type="entry name" value="RNA_pol_sigma_r2"/>
</dbReference>
<proteinExistence type="inferred from homology"/>